<gene>
    <name evidence="1" type="primary">g11136</name>
    <name evidence="1" type="ORF">VP750_LOCUS9974</name>
</gene>
<reference evidence="1 2" key="1">
    <citation type="submission" date="2024-06" db="EMBL/GenBank/DDBJ databases">
        <authorList>
            <person name="Kraege A."/>
            <person name="Thomma B."/>
        </authorList>
    </citation>
    <scope>NUCLEOTIDE SEQUENCE [LARGE SCALE GENOMIC DNA]</scope>
</reference>
<evidence type="ECO:0000313" key="1">
    <source>
        <dbReference type="EMBL" id="CAL5228068.1"/>
    </source>
</evidence>
<dbReference type="EMBL" id="CAXHTA020000018">
    <property type="protein sequence ID" value="CAL5228068.1"/>
    <property type="molecule type" value="Genomic_DNA"/>
</dbReference>
<organism evidence="1 2">
    <name type="scientific">Coccomyxa viridis</name>
    <dbReference type="NCBI Taxonomy" id="1274662"/>
    <lineage>
        <taxon>Eukaryota</taxon>
        <taxon>Viridiplantae</taxon>
        <taxon>Chlorophyta</taxon>
        <taxon>core chlorophytes</taxon>
        <taxon>Trebouxiophyceae</taxon>
        <taxon>Trebouxiophyceae incertae sedis</taxon>
        <taxon>Coccomyxaceae</taxon>
        <taxon>Coccomyxa</taxon>
    </lineage>
</organism>
<keyword evidence="2" id="KW-1185">Reference proteome</keyword>
<accession>A0ABP1GD05</accession>
<dbReference type="Proteomes" id="UP001497392">
    <property type="component" value="Unassembled WGS sequence"/>
</dbReference>
<proteinExistence type="predicted"/>
<name>A0ABP1GD05_9CHLO</name>
<sequence>MPIAGLATRSDAMHWIPGFRRASIASKAAFIGRDCSIVFLGRHTTGRAPILPVKTSLSLAASKPFKVFSTLACLIRFAAWLNDLGLSMPLELDCRLRCARPHVKAGADVTLARRVLSPFLHLQGQMA</sequence>
<protein>
    <submittedName>
        <fullName evidence="1">G11136 protein</fullName>
    </submittedName>
</protein>
<evidence type="ECO:0000313" key="2">
    <source>
        <dbReference type="Proteomes" id="UP001497392"/>
    </source>
</evidence>
<comment type="caution">
    <text evidence="1">The sequence shown here is derived from an EMBL/GenBank/DDBJ whole genome shotgun (WGS) entry which is preliminary data.</text>
</comment>